<keyword evidence="4 5" id="KW-0472">Membrane</keyword>
<feature type="transmembrane region" description="Helical" evidence="5">
    <location>
        <begin position="77"/>
        <end position="96"/>
    </location>
</feature>
<dbReference type="PANTHER" id="PTHR46641">
    <property type="entry name" value="FMRFAMIDE RECEPTOR-RELATED"/>
    <property type="match status" value="1"/>
</dbReference>
<feature type="transmembrane region" description="Helical" evidence="5">
    <location>
        <begin position="116"/>
        <end position="141"/>
    </location>
</feature>
<dbReference type="InterPro" id="IPR000276">
    <property type="entry name" value="GPCR_Rhodpsn"/>
</dbReference>
<comment type="subcellular location">
    <subcellularLocation>
        <location evidence="1">Membrane</location>
    </subcellularLocation>
</comment>
<evidence type="ECO:0000256" key="1">
    <source>
        <dbReference type="ARBA" id="ARBA00004370"/>
    </source>
</evidence>
<dbReference type="Pfam" id="PF00001">
    <property type="entry name" value="7tm_1"/>
    <property type="match status" value="1"/>
</dbReference>
<dbReference type="Gene3D" id="1.20.1070.10">
    <property type="entry name" value="Rhodopsin 7-helix transmembrane proteins"/>
    <property type="match status" value="1"/>
</dbReference>
<dbReference type="SUPFAM" id="SSF81321">
    <property type="entry name" value="Family A G protein-coupled receptor-like"/>
    <property type="match status" value="1"/>
</dbReference>
<dbReference type="InterPro" id="IPR052954">
    <property type="entry name" value="GPCR-Ligand_Int"/>
</dbReference>
<dbReference type="Proteomes" id="UP000076420">
    <property type="component" value="Unassembled WGS sequence"/>
</dbReference>
<evidence type="ECO:0000256" key="5">
    <source>
        <dbReference type="SAM" id="Phobius"/>
    </source>
</evidence>
<dbReference type="KEGG" id="bgt:106077224"/>
<accession>A0A2C9LW27</accession>
<dbReference type="PANTHER" id="PTHR46641:SF2">
    <property type="entry name" value="FMRFAMIDE RECEPTOR"/>
    <property type="match status" value="1"/>
</dbReference>
<dbReference type="GO" id="GO:0004930">
    <property type="term" value="F:G protein-coupled receptor activity"/>
    <property type="evidence" value="ECO:0007669"/>
    <property type="project" value="InterPro"/>
</dbReference>
<dbReference type="EnsemblMetazoa" id="BGLB035638-RA">
    <property type="protein sequence ID" value="BGLB035638-PA"/>
    <property type="gene ID" value="BGLB035638"/>
</dbReference>
<evidence type="ECO:0000313" key="8">
    <source>
        <dbReference type="Proteomes" id="UP000076420"/>
    </source>
</evidence>
<feature type="transmembrane region" description="Helical" evidence="5">
    <location>
        <begin position="38"/>
        <end position="65"/>
    </location>
</feature>
<feature type="domain" description="G-protein coupled receptors family 1 profile" evidence="6">
    <location>
        <begin position="58"/>
        <end position="330"/>
    </location>
</feature>
<evidence type="ECO:0000256" key="3">
    <source>
        <dbReference type="ARBA" id="ARBA00022989"/>
    </source>
</evidence>
<dbReference type="InterPro" id="IPR017452">
    <property type="entry name" value="GPCR_Rhodpsn_7TM"/>
</dbReference>
<dbReference type="GO" id="GO:0016020">
    <property type="term" value="C:membrane"/>
    <property type="evidence" value="ECO:0007669"/>
    <property type="project" value="UniProtKB-SubCell"/>
</dbReference>
<evidence type="ECO:0000259" key="6">
    <source>
        <dbReference type="PROSITE" id="PS50262"/>
    </source>
</evidence>
<feature type="transmembrane region" description="Helical" evidence="5">
    <location>
        <begin position="310"/>
        <end position="331"/>
    </location>
</feature>
<dbReference type="OrthoDB" id="6072132at2759"/>
<keyword evidence="3 5" id="KW-1133">Transmembrane helix</keyword>
<protein>
    <recommendedName>
        <fullName evidence="6">G-protein coupled receptors family 1 profile domain-containing protein</fullName>
    </recommendedName>
</protein>
<feature type="transmembrane region" description="Helical" evidence="5">
    <location>
        <begin position="162"/>
        <end position="186"/>
    </location>
</feature>
<dbReference type="AlphaFoldDB" id="A0A2C9LW27"/>
<keyword evidence="2 5" id="KW-0812">Transmembrane</keyword>
<feature type="transmembrane region" description="Helical" evidence="5">
    <location>
        <begin position="213"/>
        <end position="238"/>
    </location>
</feature>
<sequence length="367" mass="41566">MDERVVFNHTVLSEDADSDNSTILDGQHGLLSYSARDVFIIVNHVIISSAIGLFGIVANVINMCVFRLQGWKSSTNISFFALTLCDLFSLIFLEWMNVCLNPFIENIDSVIIFKEIQFLTAGILHVCTARITSCVTAYITAERCLSIVFPLKIKQLVTPRRAATIMVIIYSVNIATLIPEYAAAYFDWKFYPPKNKTMIGLQFRSYKTLAESLLFIFHAALAVFSFVATIVFTSILVLKLKLSAQFRKSTTFDSEQIEVKTARDKRTMTMVILVATNLIIFYFPTVAFCIVLPVVPEFSIIGRESNLFEAVWSFAFLCHSINSSINIFVYLKMSSKFKNNFRKLFSVSANDKPAELVRKTNKETQKL</sequence>
<dbReference type="PROSITE" id="PS50262">
    <property type="entry name" value="G_PROTEIN_RECEP_F1_2"/>
    <property type="match status" value="1"/>
</dbReference>
<evidence type="ECO:0000256" key="2">
    <source>
        <dbReference type="ARBA" id="ARBA00022692"/>
    </source>
</evidence>
<name>A0A2C9LW27_BIOGL</name>
<evidence type="ECO:0000313" key="7">
    <source>
        <dbReference type="EnsemblMetazoa" id="BGLB035638-PA"/>
    </source>
</evidence>
<evidence type="ECO:0000256" key="4">
    <source>
        <dbReference type="ARBA" id="ARBA00023136"/>
    </source>
</evidence>
<feature type="transmembrane region" description="Helical" evidence="5">
    <location>
        <begin position="270"/>
        <end position="295"/>
    </location>
</feature>
<dbReference type="VEuPathDB" id="VectorBase:BGLAX_044052"/>
<gene>
    <name evidence="7" type="primary">106077224</name>
</gene>
<organism evidence="7 8">
    <name type="scientific">Biomphalaria glabrata</name>
    <name type="common">Bloodfluke planorb</name>
    <name type="synonym">Freshwater snail</name>
    <dbReference type="NCBI Taxonomy" id="6526"/>
    <lineage>
        <taxon>Eukaryota</taxon>
        <taxon>Metazoa</taxon>
        <taxon>Spiralia</taxon>
        <taxon>Lophotrochozoa</taxon>
        <taxon>Mollusca</taxon>
        <taxon>Gastropoda</taxon>
        <taxon>Heterobranchia</taxon>
        <taxon>Euthyneura</taxon>
        <taxon>Panpulmonata</taxon>
        <taxon>Hygrophila</taxon>
        <taxon>Lymnaeoidea</taxon>
        <taxon>Planorbidae</taxon>
        <taxon>Biomphalaria</taxon>
    </lineage>
</organism>
<proteinExistence type="predicted"/>
<dbReference type="STRING" id="6526.A0A2C9LW27"/>
<reference evidence="7" key="1">
    <citation type="submission" date="2020-05" db="UniProtKB">
        <authorList>
            <consortium name="EnsemblMetazoa"/>
        </authorList>
    </citation>
    <scope>IDENTIFICATION</scope>
    <source>
        <strain evidence="7">BB02</strain>
    </source>
</reference>
<dbReference type="VEuPathDB" id="VectorBase:BGLB035638"/>